<dbReference type="Proteomes" id="UP000004633">
    <property type="component" value="Unassembled WGS sequence"/>
</dbReference>
<dbReference type="EMBL" id="AECV01000001">
    <property type="protein sequence ID" value="EFW30582.1"/>
    <property type="molecule type" value="Genomic_DNA"/>
</dbReference>
<sequence>MGTDELTPMQELARRVILLEKLVLRQQSRMDELIRRIESLESGEVCAKFAAQKPASESPVSEEAADMGVPSSVSDLLDEELKRDLARAYGAEPPPEKTAESVQDSLTNAMARAAGSYARATGGKEPVQSDRAKQNEAVRKKTADAAALPQTPPRELREKTPAERTADYIAGYNALYDVQGTMFQKKKAQDDFIKQYEVQGMKCTNMQLRLSRPELEPRFVAVTLPRDADYWGMPLGNNLFAVVPNPFLVYGEEMHIAGGMREAFNSNYRPGTVYGRFTVKETATFQFGTIGKVFRRGQLEVEV</sequence>
<dbReference type="AlphaFoldDB" id="E7MZR8"/>
<dbReference type="HOGENOM" id="CLU_927165_0_0_9"/>
<protein>
    <submittedName>
        <fullName evidence="2">Uncharacterized protein</fullName>
    </submittedName>
</protein>
<proteinExistence type="predicted"/>
<evidence type="ECO:0000256" key="1">
    <source>
        <dbReference type="SAM" id="MobiDB-lite"/>
    </source>
</evidence>
<evidence type="ECO:0000313" key="3">
    <source>
        <dbReference type="Proteomes" id="UP000004633"/>
    </source>
</evidence>
<comment type="caution">
    <text evidence="2">The sequence shown here is derived from an EMBL/GenBank/DDBJ whole genome shotgun (WGS) entry which is preliminary data.</text>
</comment>
<feature type="compositionally biased region" description="Basic and acidic residues" evidence="1">
    <location>
        <begin position="127"/>
        <end position="143"/>
    </location>
</feature>
<accession>E7MZR8</accession>
<dbReference type="RefSeq" id="WP_009348870.1">
    <property type="nucleotide sequence ID" value="NZ_GL638127.1"/>
</dbReference>
<name>E7MZR8_9FIRM</name>
<reference evidence="2 3" key="1">
    <citation type="submission" date="2010-08" db="EMBL/GenBank/DDBJ databases">
        <authorList>
            <person name="Weinstock G."/>
            <person name="Sodergren E."/>
            <person name="Clifton S."/>
            <person name="Fulton L."/>
            <person name="Fulton B."/>
            <person name="Courtney L."/>
            <person name="Fronick C."/>
            <person name="Harrison M."/>
            <person name="Strong C."/>
            <person name="Farmer C."/>
            <person name="Delahaunty K."/>
            <person name="Markovic C."/>
            <person name="Hall O."/>
            <person name="Minx P."/>
            <person name="Tomlinson C."/>
            <person name="Mitreva M."/>
            <person name="Hou S."/>
            <person name="Chen J."/>
            <person name="Wollam A."/>
            <person name="Pepin K.H."/>
            <person name="Johnson M."/>
            <person name="Bhonagiri V."/>
            <person name="Zhang X."/>
            <person name="Suruliraj S."/>
            <person name="Warren W."/>
            <person name="Chinwalla A."/>
            <person name="Mardis E.R."/>
            <person name="Wilson R.K."/>
        </authorList>
    </citation>
    <scope>NUCLEOTIDE SEQUENCE [LARGE SCALE GENOMIC DNA]</scope>
    <source>
        <strain evidence="2 3">F0399</strain>
    </source>
</reference>
<feature type="compositionally biased region" description="Basic and acidic residues" evidence="1">
    <location>
        <begin position="154"/>
        <end position="163"/>
    </location>
</feature>
<feature type="region of interest" description="Disordered" evidence="1">
    <location>
        <begin position="115"/>
        <end position="163"/>
    </location>
</feature>
<organism evidence="2 3">
    <name type="scientific">Selenomonas artemidis F0399</name>
    <dbReference type="NCBI Taxonomy" id="749551"/>
    <lineage>
        <taxon>Bacteria</taxon>
        <taxon>Bacillati</taxon>
        <taxon>Bacillota</taxon>
        <taxon>Negativicutes</taxon>
        <taxon>Selenomonadales</taxon>
        <taxon>Selenomonadaceae</taxon>
        <taxon>Selenomonas</taxon>
    </lineage>
</organism>
<evidence type="ECO:0000313" key="2">
    <source>
        <dbReference type="EMBL" id="EFW30582.1"/>
    </source>
</evidence>
<keyword evidence="3" id="KW-1185">Reference proteome</keyword>
<gene>
    <name evidence="2" type="ORF">HMPREF9555_00210</name>
</gene>
<feature type="region of interest" description="Disordered" evidence="1">
    <location>
        <begin position="51"/>
        <end position="71"/>
    </location>
</feature>
<dbReference type="STRING" id="749551.HMPREF9555_00210"/>